<feature type="region of interest" description="Disordered" evidence="1">
    <location>
        <begin position="1"/>
        <end position="194"/>
    </location>
</feature>
<dbReference type="Proteomes" id="UP000186583">
    <property type="component" value="Unassembled WGS sequence"/>
</dbReference>
<feature type="compositionally biased region" description="Polar residues" evidence="1">
    <location>
        <begin position="41"/>
        <end position="58"/>
    </location>
</feature>
<feature type="compositionally biased region" description="Gly residues" evidence="1">
    <location>
        <begin position="1"/>
        <end position="11"/>
    </location>
</feature>
<organism evidence="2 3">
    <name type="scientific">Colletotrichum chlorophyti</name>
    <dbReference type="NCBI Taxonomy" id="708187"/>
    <lineage>
        <taxon>Eukaryota</taxon>
        <taxon>Fungi</taxon>
        <taxon>Dikarya</taxon>
        <taxon>Ascomycota</taxon>
        <taxon>Pezizomycotina</taxon>
        <taxon>Sordariomycetes</taxon>
        <taxon>Hypocreomycetidae</taxon>
        <taxon>Glomerellales</taxon>
        <taxon>Glomerellaceae</taxon>
        <taxon>Colletotrichum</taxon>
    </lineage>
</organism>
<gene>
    <name evidence="2" type="ORF">CCHL11_00873</name>
</gene>
<dbReference type="AlphaFoldDB" id="A0A1Q8S5E8"/>
<accession>A0A1Q8S5E8</accession>
<feature type="compositionally biased region" description="Acidic residues" evidence="1">
    <location>
        <begin position="125"/>
        <end position="134"/>
    </location>
</feature>
<comment type="caution">
    <text evidence="2">The sequence shown here is derived from an EMBL/GenBank/DDBJ whole genome shotgun (WGS) entry which is preliminary data.</text>
</comment>
<feature type="compositionally biased region" description="Pro residues" evidence="1">
    <location>
        <begin position="98"/>
        <end position="107"/>
    </location>
</feature>
<evidence type="ECO:0000313" key="2">
    <source>
        <dbReference type="EMBL" id="OLN96640.1"/>
    </source>
</evidence>
<proteinExistence type="predicted"/>
<dbReference type="EMBL" id="MPGH01000017">
    <property type="protein sequence ID" value="OLN96640.1"/>
    <property type="molecule type" value="Genomic_DNA"/>
</dbReference>
<feature type="compositionally biased region" description="Basic and acidic residues" evidence="1">
    <location>
        <begin position="164"/>
        <end position="191"/>
    </location>
</feature>
<dbReference type="OrthoDB" id="4850134at2759"/>
<evidence type="ECO:0000256" key="1">
    <source>
        <dbReference type="SAM" id="MobiDB-lite"/>
    </source>
</evidence>
<reference evidence="2 3" key="1">
    <citation type="submission" date="2016-11" db="EMBL/GenBank/DDBJ databases">
        <title>Draft Genome Assembly of Colletotrichum chlorophyti a pathogen of herbaceous plants.</title>
        <authorList>
            <person name="Gan P."/>
            <person name="Narusaka M."/>
            <person name="Tsushima A."/>
            <person name="Narusaka Y."/>
            <person name="Takano Y."/>
            <person name="Shirasu K."/>
        </authorList>
    </citation>
    <scope>NUCLEOTIDE SEQUENCE [LARGE SCALE GENOMIC DNA]</scope>
    <source>
        <strain evidence="2 3">NTL11</strain>
    </source>
</reference>
<keyword evidence="3" id="KW-1185">Reference proteome</keyword>
<name>A0A1Q8S5E8_9PEZI</name>
<evidence type="ECO:0000313" key="3">
    <source>
        <dbReference type="Proteomes" id="UP000186583"/>
    </source>
</evidence>
<feature type="compositionally biased region" description="Polar residues" evidence="1">
    <location>
        <begin position="16"/>
        <end position="29"/>
    </location>
</feature>
<sequence>MSSKSGAGGSLGNSSNPRPGQSPFPTSNAALRRSPDPQPSKPYTSSYINNFDRTSARYSTGLPDPSRPWASRRQRGGGPEQGNESIYGMYGDIKTPRSPRPPPPPPRRSQQLQEQRRRSQRVPDDNDENDSFDEEVPRRHEPQPRQGRYSRQRQGRGEGQGEEELGRNQRSRRAEEHQEERQQGRPGDAGRRRVNVNIDVGGNGARSWSWTTDSRGPNLVNFDAGPFRGTGMPFLGRDAGGRLPVNLPLGGGLPINLPFGL</sequence>
<feature type="compositionally biased region" description="Basic and acidic residues" evidence="1">
    <location>
        <begin position="114"/>
        <end position="124"/>
    </location>
</feature>
<protein>
    <submittedName>
        <fullName evidence="2">Uncharacterized protein</fullName>
    </submittedName>
</protein>